<keyword evidence="4" id="KW-1185">Reference proteome</keyword>
<dbReference type="CDD" id="cd03801">
    <property type="entry name" value="GT4_PimA-like"/>
    <property type="match status" value="1"/>
</dbReference>
<dbReference type="EMBL" id="JBHULY010000034">
    <property type="protein sequence ID" value="MFD2727402.1"/>
    <property type="molecule type" value="Genomic_DNA"/>
</dbReference>
<name>A0ABW5TDN6_9FLAO</name>
<dbReference type="PANTHER" id="PTHR12526:SF625">
    <property type="entry name" value="PHOSPHATIDYLINOSITOL GLYCAN-CLASS A"/>
    <property type="match status" value="1"/>
</dbReference>
<dbReference type="SUPFAM" id="SSF53756">
    <property type="entry name" value="UDP-Glycosyltransferase/glycogen phosphorylase"/>
    <property type="match status" value="1"/>
</dbReference>
<dbReference type="Gene3D" id="3.40.50.2000">
    <property type="entry name" value="Glycogen Phosphorylase B"/>
    <property type="match status" value="2"/>
</dbReference>
<gene>
    <name evidence="3" type="ORF">ACFSR8_14355</name>
</gene>
<evidence type="ECO:0000313" key="3">
    <source>
        <dbReference type="EMBL" id="MFD2727402.1"/>
    </source>
</evidence>
<evidence type="ECO:0000259" key="2">
    <source>
        <dbReference type="Pfam" id="PF13439"/>
    </source>
</evidence>
<dbReference type="Proteomes" id="UP001597476">
    <property type="component" value="Unassembled WGS sequence"/>
</dbReference>
<dbReference type="Pfam" id="PF13439">
    <property type="entry name" value="Glyco_transf_4"/>
    <property type="match status" value="1"/>
</dbReference>
<keyword evidence="3" id="KW-0808">Transferase</keyword>
<comment type="caution">
    <text evidence="3">The sequence shown here is derived from an EMBL/GenBank/DDBJ whole genome shotgun (WGS) entry which is preliminary data.</text>
</comment>
<dbReference type="InterPro" id="IPR001296">
    <property type="entry name" value="Glyco_trans_1"/>
</dbReference>
<organism evidence="3 4">
    <name type="scientific">Hyunsoonleella rubra</name>
    <dbReference type="NCBI Taxonomy" id="1737062"/>
    <lineage>
        <taxon>Bacteria</taxon>
        <taxon>Pseudomonadati</taxon>
        <taxon>Bacteroidota</taxon>
        <taxon>Flavobacteriia</taxon>
        <taxon>Flavobacteriales</taxon>
        <taxon>Flavobacteriaceae</taxon>
    </lineage>
</organism>
<accession>A0ABW5TDN6</accession>
<dbReference type="PANTHER" id="PTHR12526">
    <property type="entry name" value="GLYCOSYLTRANSFERASE"/>
    <property type="match status" value="1"/>
</dbReference>
<proteinExistence type="predicted"/>
<dbReference type="InterPro" id="IPR028098">
    <property type="entry name" value="Glyco_trans_4-like_N"/>
</dbReference>
<evidence type="ECO:0000259" key="1">
    <source>
        <dbReference type="Pfam" id="PF00534"/>
    </source>
</evidence>
<evidence type="ECO:0000313" key="4">
    <source>
        <dbReference type="Proteomes" id="UP001597476"/>
    </source>
</evidence>
<dbReference type="EC" id="2.4.-.-" evidence="3"/>
<keyword evidence="3" id="KW-0328">Glycosyltransferase</keyword>
<dbReference type="RefSeq" id="WP_380293219.1">
    <property type="nucleotide sequence ID" value="NZ_JBHULY010000034.1"/>
</dbReference>
<protein>
    <submittedName>
        <fullName evidence="3">Glycosyltransferase family 4 protein</fullName>
        <ecNumber evidence="3">2.4.-.-</ecNumber>
    </submittedName>
</protein>
<dbReference type="GO" id="GO:0016757">
    <property type="term" value="F:glycosyltransferase activity"/>
    <property type="evidence" value="ECO:0007669"/>
    <property type="project" value="UniProtKB-KW"/>
</dbReference>
<feature type="domain" description="Glycosyl transferase family 1" evidence="1">
    <location>
        <begin position="191"/>
        <end position="350"/>
    </location>
</feature>
<reference evidence="4" key="1">
    <citation type="journal article" date="2019" name="Int. J. Syst. Evol. Microbiol.">
        <title>The Global Catalogue of Microorganisms (GCM) 10K type strain sequencing project: providing services to taxonomists for standard genome sequencing and annotation.</title>
        <authorList>
            <consortium name="The Broad Institute Genomics Platform"/>
            <consortium name="The Broad Institute Genome Sequencing Center for Infectious Disease"/>
            <person name="Wu L."/>
            <person name="Ma J."/>
        </authorList>
    </citation>
    <scope>NUCLEOTIDE SEQUENCE [LARGE SCALE GENOMIC DNA]</scope>
    <source>
        <strain evidence="4">KCTC 42398</strain>
    </source>
</reference>
<sequence length="377" mass="43110">MKKILFIAHEMSRTGAPMVLLYLLQWIRKNHSDVIVDVLALHNGGLEDDFKKISRNYYDYKVLDNGNKLPFLQRLLLKLNILKTRNYHQELKEALTANNYNVIYGNTVLSLPFAKQLVQLNKKSRLILHVHELNAIIKQTLPNFRDYINFIDHFIAPSNLVKTNLQDHWGVEEAIDVVYECSQTKPVTSQLKASTTFIVGASGTVHWRKGHDVFVQVARYIHANYPDVKMQFVWVGHIPALEKIILDEDLLKLELIDKVKFIGEIEDPLEHYRAFDVFVMTSREDPFPLVCIELGMLGKPIICFGGATGTEEILGNGGGKIVPYLSIEAMASAILFYYENESEKIAQGEKNKEAFSQFSPEKICPQLFEIISKNCRN</sequence>
<feature type="domain" description="Glycosyltransferase subfamily 4-like N-terminal" evidence="2">
    <location>
        <begin position="36"/>
        <end position="179"/>
    </location>
</feature>
<dbReference type="Pfam" id="PF00534">
    <property type="entry name" value="Glycos_transf_1"/>
    <property type="match status" value="1"/>
</dbReference>